<name>A0A382D4P3_9ZZZZ</name>
<evidence type="ECO:0000313" key="1">
    <source>
        <dbReference type="EMBL" id="SVB33398.1"/>
    </source>
</evidence>
<reference evidence="1" key="1">
    <citation type="submission" date="2018-05" db="EMBL/GenBank/DDBJ databases">
        <authorList>
            <person name="Lanie J.A."/>
            <person name="Ng W.-L."/>
            <person name="Kazmierczak K.M."/>
            <person name="Andrzejewski T.M."/>
            <person name="Davidsen T.M."/>
            <person name="Wayne K.J."/>
            <person name="Tettelin H."/>
            <person name="Glass J.I."/>
            <person name="Rusch D."/>
            <person name="Podicherti R."/>
            <person name="Tsui H.-C.T."/>
            <person name="Winkler M.E."/>
        </authorList>
    </citation>
    <scope>NUCLEOTIDE SEQUENCE</scope>
</reference>
<dbReference type="PANTHER" id="PTHR43209">
    <property type="entry name" value="TRNA SULFURTRANSFERASE"/>
    <property type="match status" value="1"/>
</dbReference>
<accession>A0A382D4P3</accession>
<dbReference type="Gene3D" id="3.30.2130.30">
    <property type="match status" value="1"/>
</dbReference>
<dbReference type="PANTHER" id="PTHR43209:SF1">
    <property type="entry name" value="TRNA SULFURTRANSFERASE"/>
    <property type="match status" value="1"/>
</dbReference>
<dbReference type="AlphaFoldDB" id="A0A382D4P3"/>
<feature type="non-terminal residue" evidence="1">
    <location>
        <position position="241"/>
    </location>
</feature>
<protein>
    <submittedName>
        <fullName evidence="1">Uncharacterized protein</fullName>
    </submittedName>
</protein>
<sequence length="241" mass="27233">MEDNVVIVVFLSTFSQNKVKPLITNIKKILKIENQKIQKIRREDDIIIVETSDPVFTSSAINSLFGIKGVAIAKQVTNNFNTIVNSISKVGADIFLESERFLIQVEGYAKGFMTKDVEVTATSSLIEKTAGKGIKPGTDEKYDRRLYTYLTKSHAYICIYYDKGLGGIPNNSQNKNMVCCVFDELSAVSCLETIKQGFEVKIIICYVKESELLHLVKMVNQLIRRLVKPQINLEFYKISID</sequence>
<dbReference type="EMBL" id="UINC01037630">
    <property type="protein sequence ID" value="SVB33398.1"/>
    <property type="molecule type" value="Genomic_DNA"/>
</dbReference>
<dbReference type="GO" id="GO:0052837">
    <property type="term" value="P:thiazole biosynthetic process"/>
    <property type="evidence" value="ECO:0007669"/>
    <property type="project" value="TreeGrafter"/>
</dbReference>
<dbReference type="InterPro" id="IPR050102">
    <property type="entry name" value="tRNA_sulfurtransferase_ThiI"/>
</dbReference>
<organism evidence="1">
    <name type="scientific">marine metagenome</name>
    <dbReference type="NCBI Taxonomy" id="408172"/>
    <lineage>
        <taxon>unclassified sequences</taxon>
        <taxon>metagenomes</taxon>
        <taxon>ecological metagenomes</taxon>
    </lineage>
</organism>
<dbReference type="GO" id="GO:0005829">
    <property type="term" value="C:cytosol"/>
    <property type="evidence" value="ECO:0007669"/>
    <property type="project" value="TreeGrafter"/>
</dbReference>
<gene>
    <name evidence="1" type="ORF">METZ01_LOCUS186252</name>
</gene>
<proteinExistence type="predicted"/>
<dbReference type="GO" id="GO:0002937">
    <property type="term" value="P:tRNA 4-thiouridine biosynthesis"/>
    <property type="evidence" value="ECO:0007669"/>
    <property type="project" value="TreeGrafter"/>
</dbReference>
<dbReference type="SUPFAM" id="SSF143437">
    <property type="entry name" value="THUMP domain-like"/>
    <property type="match status" value="1"/>
</dbReference>